<keyword evidence="4" id="KW-0067">ATP-binding</keyword>
<dbReference type="PROSITE" id="PS51192">
    <property type="entry name" value="HELICASE_ATP_BIND_1"/>
    <property type="match status" value="1"/>
</dbReference>
<feature type="domain" description="Helicase ATP-binding" evidence="6">
    <location>
        <begin position="25"/>
        <end position="186"/>
    </location>
</feature>
<dbReference type="InterPro" id="IPR011545">
    <property type="entry name" value="DEAD/DEAH_box_helicase_dom"/>
</dbReference>
<evidence type="ECO:0000256" key="3">
    <source>
        <dbReference type="ARBA" id="ARBA00022806"/>
    </source>
</evidence>
<dbReference type="GO" id="GO:0005524">
    <property type="term" value="F:ATP binding"/>
    <property type="evidence" value="ECO:0007669"/>
    <property type="project" value="UniProtKB-KW"/>
</dbReference>
<dbReference type="GO" id="GO:0003676">
    <property type="term" value="F:nucleic acid binding"/>
    <property type="evidence" value="ECO:0007669"/>
    <property type="project" value="InterPro"/>
</dbReference>
<dbReference type="Gene3D" id="1.20.120.1080">
    <property type="match status" value="1"/>
</dbReference>
<dbReference type="NCBIfam" id="TIGR01970">
    <property type="entry name" value="DEAH_box_HrpB"/>
    <property type="match status" value="1"/>
</dbReference>
<dbReference type="SUPFAM" id="SSF52540">
    <property type="entry name" value="P-loop containing nucleoside triphosphate hydrolases"/>
    <property type="match status" value="1"/>
</dbReference>
<keyword evidence="2 8" id="KW-0378">Hydrolase</keyword>
<dbReference type="SMART" id="SM00487">
    <property type="entry name" value="DEXDc"/>
    <property type="match status" value="1"/>
</dbReference>
<proteinExistence type="predicted"/>
<dbReference type="PANTHER" id="PTHR43519:SF1">
    <property type="entry name" value="ATP-DEPENDENT RNA HELICASE HRPB"/>
    <property type="match status" value="1"/>
</dbReference>
<dbReference type="SMART" id="SM00847">
    <property type="entry name" value="HA2"/>
    <property type="match status" value="1"/>
</dbReference>
<dbReference type="EMBL" id="CP162601">
    <property type="protein sequence ID" value="XDK24713.1"/>
    <property type="molecule type" value="Genomic_DNA"/>
</dbReference>
<dbReference type="Pfam" id="PF00271">
    <property type="entry name" value="Helicase_C"/>
    <property type="match status" value="1"/>
</dbReference>
<evidence type="ECO:0000256" key="5">
    <source>
        <dbReference type="SAM" id="MobiDB-lite"/>
    </source>
</evidence>
<evidence type="ECO:0000256" key="2">
    <source>
        <dbReference type="ARBA" id="ARBA00022801"/>
    </source>
</evidence>
<dbReference type="CDD" id="cd17990">
    <property type="entry name" value="DEXHc_HrpB"/>
    <property type="match status" value="1"/>
</dbReference>
<dbReference type="Pfam" id="PF08482">
    <property type="entry name" value="HrpB_C"/>
    <property type="match status" value="1"/>
</dbReference>
<dbReference type="CDD" id="cd18791">
    <property type="entry name" value="SF2_C_RHA"/>
    <property type="match status" value="1"/>
</dbReference>
<dbReference type="GO" id="GO:0003724">
    <property type="term" value="F:RNA helicase activity"/>
    <property type="evidence" value="ECO:0007669"/>
    <property type="project" value="UniProtKB-EC"/>
</dbReference>
<keyword evidence="1" id="KW-0547">Nucleotide-binding</keyword>
<protein>
    <submittedName>
        <fullName evidence="8">ATP-dependent helicase HrpB</fullName>
        <ecNumber evidence="8">3.6.4.13</ecNumber>
    </submittedName>
</protein>
<dbReference type="Pfam" id="PF00270">
    <property type="entry name" value="DEAD"/>
    <property type="match status" value="1"/>
</dbReference>
<organism evidence="8">
    <name type="scientific">Vibrio sp. HB236076</name>
    <dbReference type="NCBI Taxonomy" id="3232307"/>
    <lineage>
        <taxon>Bacteria</taxon>
        <taxon>Pseudomonadati</taxon>
        <taxon>Pseudomonadota</taxon>
        <taxon>Gammaproteobacteria</taxon>
        <taxon>Vibrionales</taxon>
        <taxon>Vibrionaceae</taxon>
        <taxon>Vibrio</taxon>
    </lineage>
</organism>
<feature type="domain" description="Helicase C-terminal" evidence="7">
    <location>
        <begin position="212"/>
        <end position="377"/>
    </location>
</feature>
<evidence type="ECO:0000256" key="1">
    <source>
        <dbReference type="ARBA" id="ARBA00022741"/>
    </source>
</evidence>
<dbReference type="PROSITE" id="PS51194">
    <property type="entry name" value="HELICASE_CTER"/>
    <property type="match status" value="1"/>
</dbReference>
<keyword evidence="3 8" id="KW-0347">Helicase</keyword>
<dbReference type="RefSeq" id="WP_306100642.1">
    <property type="nucleotide sequence ID" value="NZ_CP162601.1"/>
</dbReference>
<dbReference type="InterPro" id="IPR010225">
    <property type="entry name" value="HrpB"/>
</dbReference>
<sequence>MMLYVHHKVFSLSQLPIESVMPQLLTALDQSSQVILKAPPGAGKSTLLPLRLLENNAHQRIIMLEPRRLAAQNIAQFLAKQLNEPIGQTVGYRVRGDSKVSQHTRLQVVTEGVLTRMMQSDPELSDFDLLIFDEFHERHLHGDTALAFALEVQTLRDELTLLVMSATLEYSSLCDVLSEAEYIESQGRQFPVQIDYHPLMANVSLTTAVSQKVQQALARYDDSILVFLPGVAAIKTVAQVLSSSLGTDVHIAPLYGQMSIKDQQAALLPAPKGKRKVVLATNIAETSLTIEAIGGVIDSGLERMAEFDLKSGSTRLKQKRIAQSSAIQRSGRAGRLQAGWCWRLYSEAQFRQQALVPEPEILRSDLAPLVMELSQWGVNEVCELAWLDEPKASSIAQAKTLLSDLGLLTDTGLTELGRLAYPYPCHPRLAAMLVKAEASLRPTAALIVALLEERETKGDLCFWVRLWCEAKHPQQQRVSKTAERFLSQGERMSSQQIELDQVPALLCLAYPDRIAQVRASSMNYLLANGHGGHFSDHSSFLNREDYLVAIDLRHSDGQSSSQILCYVELGLNVIEETMARLIEQREWVDIDDKTGTIKAHLQTRYQTLVLAQVPIVNPEPEKMTQALLNYVHRHRLSCLNWHESVQQWVTRIRCAEQWLPEYPWPDVSEAALLASTELWLLPELHQCKSVKGLKQIDLVKALTRLLPWPLPQILDNELPTHYRVATGQVHPIRYVEAQSPILSVRMQQMFGERQSPTIAQARVTLTVELLSPANRPLQLTQDLASFWQNGYQAVKKEMKGRYPKHVWPDDPAQHQPTTKTKKQLNS</sequence>
<dbReference type="InterPro" id="IPR027417">
    <property type="entry name" value="P-loop_NTPase"/>
</dbReference>
<dbReference type="InterPro" id="IPR001650">
    <property type="entry name" value="Helicase_C-like"/>
</dbReference>
<feature type="region of interest" description="Disordered" evidence="5">
    <location>
        <begin position="802"/>
        <end position="826"/>
    </location>
</feature>
<dbReference type="FunFam" id="3.40.50.300:FF:002125">
    <property type="entry name" value="ATP-dependent helicase HrpB"/>
    <property type="match status" value="1"/>
</dbReference>
<gene>
    <name evidence="8" type="primary">hrpB</name>
    <name evidence="8" type="ORF">AB0763_11000</name>
</gene>
<dbReference type="EC" id="3.6.4.13" evidence="8"/>
<evidence type="ECO:0000313" key="8">
    <source>
        <dbReference type="EMBL" id="XDK24713.1"/>
    </source>
</evidence>
<dbReference type="PANTHER" id="PTHR43519">
    <property type="entry name" value="ATP-DEPENDENT RNA HELICASE HRPB"/>
    <property type="match status" value="1"/>
</dbReference>
<dbReference type="InterPro" id="IPR049614">
    <property type="entry name" value="HrpB_DEXH"/>
</dbReference>
<dbReference type="AlphaFoldDB" id="A0AB39HFM4"/>
<dbReference type="Gene3D" id="3.40.50.300">
    <property type="entry name" value="P-loop containing nucleotide triphosphate hydrolases"/>
    <property type="match status" value="2"/>
</dbReference>
<feature type="compositionally biased region" description="Basic and acidic residues" evidence="5">
    <location>
        <begin position="802"/>
        <end position="812"/>
    </location>
</feature>
<evidence type="ECO:0000259" key="6">
    <source>
        <dbReference type="PROSITE" id="PS51192"/>
    </source>
</evidence>
<accession>A0AB39HFM4</accession>
<dbReference type="KEGG" id="vih:AB0763_11000"/>
<name>A0AB39HFM4_9VIBR</name>
<dbReference type="SMART" id="SM00490">
    <property type="entry name" value="HELICc"/>
    <property type="match status" value="1"/>
</dbReference>
<dbReference type="PIRSF" id="PIRSF005496">
    <property type="entry name" value="ATP_hel_hrpB"/>
    <property type="match status" value="1"/>
</dbReference>
<evidence type="ECO:0000259" key="7">
    <source>
        <dbReference type="PROSITE" id="PS51194"/>
    </source>
</evidence>
<evidence type="ECO:0000256" key="4">
    <source>
        <dbReference type="ARBA" id="ARBA00022840"/>
    </source>
</evidence>
<reference evidence="8" key="1">
    <citation type="submission" date="2024-07" db="EMBL/GenBank/DDBJ databases">
        <title>Genome Analysis of a Potential Novel Vibrio Species Secreting pH- and Thermo-stable Alginate Lyase and its Application in Producing Alginate Oligosaccharides.</title>
        <authorList>
            <person name="Huang H."/>
            <person name="Bao K."/>
        </authorList>
    </citation>
    <scope>NUCLEOTIDE SEQUENCE</scope>
    <source>
        <strain evidence="8">HB236076</strain>
    </source>
</reference>
<dbReference type="InterPro" id="IPR013689">
    <property type="entry name" value="RNA_helicase_ATP-dep_HrpB_C"/>
</dbReference>
<dbReference type="GO" id="GO:0016787">
    <property type="term" value="F:hydrolase activity"/>
    <property type="evidence" value="ECO:0007669"/>
    <property type="project" value="UniProtKB-KW"/>
</dbReference>
<dbReference type="InterPro" id="IPR014001">
    <property type="entry name" value="Helicase_ATP-bd"/>
</dbReference>
<dbReference type="InterPro" id="IPR007502">
    <property type="entry name" value="Helicase-assoc_dom"/>
</dbReference>